<dbReference type="KEGG" id="tuz:TUZN_0167"/>
<dbReference type="HOGENOM" id="CLU_074324_0_0_2"/>
<dbReference type="AlphaFoldDB" id="F2L1J7"/>
<dbReference type="GeneID" id="10359716"/>
<reference evidence="1 2" key="1">
    <citation type="journal article" date="2011" name="J. Bacteriol.">
        <title>Complete genome sequence of the thermoacidophilic crenarchaeon Thermoproteus uzoniensis 768-20.</title>
        <authorList>
            <person name="Mardanov A.V."/>
            <person name="Gumerov V.M."/>
            <person name="Beletsky A.V."/>
            <person name="Prokofeva M.I."/>
            <person name="Bonch-Osmolovskaya E.A."/>
            <person name="Ravin N.V."/>
            <person name="Skryabin K.G."/>
        </authorList>
    </citation>
    <scope>NUCLEOTIDE SEQUENCE [LARGE SCALE GENOMIC DNA]</scope>
    <source>
        <strain evidence="1 2">768-20</strain>
    </source>
</reference>
<dbReference type="Pfam" id="PF02596">
    <property type="entry name" value="DUF169"/>
    <property type="match status" value="1"/>
</dbReference>
<dbReference type="Proteomes" id="UP000008138">
    <property type="component" value="Chromosome"/>
</dbReference>
<dbReference type="PANTHER" id="PTHR37954">
    <property type="entry name" value="BLL4979 PROTEIN"/>
    <property type="match status" value="1"/>
</dbReference>
<dbReference type="STRING" id="999630.TUZN_0167"/>
<sequence length="265" mass="29736">MASLDEIRQQGSTLREVLGLATWPIGIRFCSRGEQCGGTGFKRPYRDLGIRVAFCQAINIARTYGWKLAIGLEDSYCMIGAEALGLTKTYLDYIDRDIPKWHTSDKGAMERIVSVMHARFLEPGSTELVLISPLDRIDFEPHVAVIYGLPAQIATVAKALIWNGVMPGEITYIGMASCTLIPYSHKYGKVQINIPGTGELILGRTESHEVSIVIPAKYLHLIVPGIEAVKRIHPYPLAKFSLYEPKVPKWYEELTFDYYRKSVDQ</sequence>
<dbReference type="eggNOG" id="arCOG02289">
    <property type="taxonomic scope" value="Archaea"/>
</dbReference>
<gene>
    <name evidence="1" type="ordered locus">TUZN_0167</name>
</gene>
<dbReference type="OrthoDB" id="89232at2157"/>
<name>F2L1J7_THEU7</name>
<organism evidence="1 2">
    <name type="scientific">Thermoproteus uzoniensis (strain 768-20)</name>
    <dbReference type="NCBI Taxonomy" id="999630"/>
    <lineage>
        <taxon>Archaea</taxon>
        <taxon>Thermoproteota</taxon>
        <taxon>Thermoprotei</taxon>
        <taxon>Thermoproteales</taxon>
        <taxon>Thermoproteaceae</taxon>
        <taxon>Thermoproteus</taxon>
    </lineage>
</organism>
<dbReference type="InterPro" id="IPR003748">
    <property type="entry name" value="DUF169"/>
</dbReference>
<keyword evidence="2" id="KW-1185">Reference proteome</keyword>
<proteinExistence type="predicted"/>
<protein>
    <recommendedName>
        <fullName evidence="3">DUF169 domain-containing protein</fullName>
    </recommendedName>
</protein>
<dbReference type="EMBL" id="CP002590">
    <property type="protein sequence ID" value="AEA11667.1"/>
    <property type="molecule type" value="Genomic_DNA"/>
</dbReference>
<accession>F2L1J7</accession>
<dbReference type="PANTHER" id="PTHR37954:SF3">
    <property type="entry name" value="DUF169 DOMAIN-CONTAINING PROTEIN"/>
    <property type="match status" value="1"/>
</dbReference>
<evidence type="ECO:0000313" key="2">
    <source>
        <dbReference type="Proteomes" id="UP000008138"/>
    </source>
</evidence>
<evidence type="ECO:0000313" key="1">
    <source>
        <dbReference type="EMBL" id="AEA11667.1"/>
    </source>
</evidence>
<evidence type="ECO:0008006" key="3">
    <source>
        <dbReference type="Google" id="ProtNLM"/>
    </source>
</evidence>
<reference key="2">
    <citation type="submission" date="2011-03" db="EMBL/GenBank/DDBJ databases">
        <title>Complete genome sequence of the thermoacidophilic crenarchaeon Thermoproteus uzoniensis 768-20.</title>
        <authorList>
            <person name="Mardanov A.V."/>
            <person name="Gumerov V.M."/>
            <person name="Beletsky A.V."/>
            <person name="Prokofeva M.I."/>
            <person name="Bonch-Osmolovskaya E.A."/>
            <person name="Ravin N.V."/>
            <person name="Skryabin K.G."/>
        </authorList>
    </citation>
    <scope>NUCLEOTIDE SEQUENCE</scope>
    <source>
        <strain>768-20</strain>
    </source>
</reference>
<dbReference type="RefSeq" id="WP_013679003.1">
    <property type="nucleotide sequence ID" value="NC_015315.1"/>
</dbReference>